<keyword evidence="1" id="KW-0689">Ribosomal protein</keyword>
<evidence type="ECO:0008006" key="7">
    <source>
        <dbReference type="Google" id="ProtNLM"/>
    </source>
</evidence>
<dbReference type="Pfam" id="PF12776">
    <property type="entry name" value="Myb_DNA-bind_3"/>
    <property type="match status" value="1"/>
</dbReference>
<evidence type="ECO:0000313" key="5">
    <source>
        <dbReference type="EMBL" id="CAI9784262.1"/>
    </source>
</evidence>
<accession>A0AAD2A9V9</accession>
<proteinExistence type="predicted"/>
<dbReference type="GO" id="GO:1990904">
    <property type="term" value="C:ribonucleoprotein complex"/>
    <property type="evidence" value="ECO:0007669"/>
    <property type="project" value="UniProtKB-KW"/>
</dbReference>
<evidence type="ECO:0000256" key="2">
    <source>
        <dbReference type="ARBA" id="ARBA00023274"/>
    </source>
</evidence>
<dbReference type="InterPro" id="IPR021131">
    <property type="entry name" value="Ribosomal_uL15/eL18"/>
</dbReference>
<evidence type="ECO:0000313" key="6">
    <source>
        <dbReference type="Proteomes" id="UP000834106"/>
    </source>
</evidence>
<evidence type="ECO:0000259" key="3">
    <source>
        <dbReference type="Pfam" id="PF00828"/>
    </source>
</evidence>
<keyword evidence="2" id="KW-0687">Ribonucleoprotein</keyword>
<sequence length="229" mass="25322">MAHNRQNSTAPFRVPRPTTHLDVEEISSTEVDPNSRTRHVRWSDAMDGCMITALLHQLLTGHKRSDNGFSSYHVSKAIESMYNGCGVMVSDKNVRARLKTLKKEYVEVRQLLNMSGFGLDPDTGRVTADALAWEEFLKGKPEFGKWRTKLCPRYDDLEAIFGNDSATGDRAVTGNDNFSPIHGKGMLPPAHPVVVKAKLVSKIAGKKIKEAGGAVLLTAEVGFLNSFFY</sequence>
<dbReference type="InterPro" id="IPR036227">
    <property type="entry name" value="Ribosomal_uL15/eL18_sf"/>
</dbReference>
<dbReference type="EMBL" id="OU503055">
    <property type="protein sequence ID" value="CAI9784262.1"/>
    <property type="molecule type" value="Genomic_DNA"/>
</dbReference>
<feature type="domain" description="Myb/SANT-like" evidence="4">
    <location>
        <begin position="41"/>
        <end position="136"/>
    </location>
</feature>
<keyword evidence="6" id="KW-1185">Reference proteome</keyword>
<dbReference type="Pfam" id="PF00828">
    <property type="entry name" value="Ribosomal_L27A"/>
    <property type="match status" value="1"/>
</dbReference>
<name>A0AAD2A9V9_9LAMI</name>
<organism evidence="5 6">
    <name type="scientific">Fraxinus pennsylvanica</name>
    <dbReference type="NCBI Taxonomy" id="56036"/>
    <lineage>
        <taxon>Eukaryota</taxon>
        <taxon>Viridiplantae</taxon>
        <taxon>Streptophyta</taxon>
        <taxon>Embryophyta</taxon>
        <taxon>Tracheophyta</taxon>
        <taxon>Spermatophyta</taxon>
        <taxon>Magnoliopsida</taxon>
        <taxon>eudicotyledons</taxon>
        <taxon>Gunneridae</taxon>
        <taxon>Pentapetalae</taxon>
        <taxon>asterids</taxon>
        <taxon>lamiids</taxon>
        <taxon>Lamiales</taxon>
        <taxon>Oleaceae</taxon>
        <taxon>Oleeae</taxon>
        <taxon>Fraxinus</taxon>
    </lineage>
</organism>
<dbReference type="PANTHER" id="PTHR46929">
    <property type="entry name" value="EXPRESSED PROTEIN"/>
    <property type="match status" value="1"/>
</dbReference>
<dbReference type="PANTHER" id="PTHR46929:SF3">
    <property type="entry name" value="MYB_SANT-LIKE DOMAIN-CONTAINING PROTEIN"/>
    <property type="match status" value="1"/>
</dbReference>
<dbReference type="Gene3D" id="3.100.10.10">
    <property type="match status" value="1"/>
</dbReference>
<reference evidence="5" key="1">
    <citation type="submission" date="2023-05" db="EMBL/GenBank/DDBJ databases">
        <authorList>
            <person name="Huff M."/>
        </authorList>
    </citation>
    <scope>NUCLEOTIDE SEQUENCE</scope>
</reference>
<evidence type="ECO:0000259" key="4">
    <source>
        <dbReference type="Pfam" id="PF12776"/>
    </source>
</evidence>
<dbReference type="GO" id="GO:0005840">
    <property type="term" value="C:ribosome"/>
    <property type="evidence" value="ECO:0007669"/>
    <property type="project" value="UniProtKB-KW"/>
</dbReference>
<evidence type="ECO:0000256" key="1">
    <source>
        <dbReference type="ARBA" id="ARBA00022980"/>
    </source>
</evidence>
<protein>
    <recommendedName>
        <fullName evidence="7">Myb/SANT-like domain-containing protein</fullName>
    </recommendedName>
</protein>
<dbReference type="Proteomes" id="UP000834106">
    <property type="component" value="Chromosome 20"/>
</dbReference>
<gene>
    <name evidence="5" type="ORF">FPE_LOCUS31692</name>
</gene>
<dbReference type="InterPro" id="IPR024752">
    <property type="entry name" value="Myb/SANT-like_dom"/>
</dbReference>
<dbReference type="SUPFAM" id="SSF52080">
    <property type="entry name" value="Ribosomal proteins L15p and L18e"/>
    <property type="match status" value="1"/>
</dbReference>
<dbReference type="GO" id="GO:0003729">
    <property type="term" value="F:mRNA binding"/>
    <property type="evidence" value="ECO:0007669"/>
    <property type="project" value="UniProtKB-ARBA"/>
</dbReference>
<feature type="domain" description="Large ribosomal subunit protein uL15/eL18" evidence="3">
    <location>
        <begin position="178"/>
        <end position="215"/>
    </location>
</feature>
<dbReference type="AlphaFoldDB" id="A0AAD2A9V9"/>